<dbReference type="EMBL" id="JAWQEG010002105">
    <property type="protein sequence ID" value="KAK3874388.1"/>
    <property type="molecule type" value="Genomic_DNA"/>
</dbReference>
<keyword evidence="3" id="KW-1185">Reference proteome</keyword>
<protein>
    <submittedName>
        <fullName evidence="2">Uncharacterized protein</fullName>
    </submittedName>
</protein>
<evidence type="ECO:0000313" key="2">
    <source>
        <dbReference type="EMBL" id="KAK3874388.1"/>
    </source>
</evidence>
<proteinExistence type="predicted"/>
<comment type="caution">
    <text evidence="2">The sequence shown here is derived from an EMBL/GenBank/DDBJ whole genome shotgun (WGS) entry which is preliminary data.</text>
</comment>
<name>A0AAE1KJG9_PETCI</name>
<feature type="coiled-coil region" evidence="1">
    <location>
        <begin position="428"/>
        <end position="493"/>
    </location>
</feature>
<evidence type="ECO:0000313" key="3">
    <source>
        <dbReference type="Proteomes" id="UP001286313"/>
    </source>
</evidence>
<keyword evidence="1" id="KW-0175">Coiled coil</keyword>
<accession>A0AAE1KJG9</accession>
<feature type="coiled-coil region" evidence="1">
    <location>
        <begin position="109"/>
        <end position="200"/>
    </location>
</feature>
<evidence type="ECO:0000256" key="1">
    <source>
        <dbReference type="SAM" id="Coils"/>
    </source>
</evidence>
<reference evidence="2" key="1">
    <citation type="submission" date="2023-10" db="EMBL/GenBank/DDBJ databases">
        <title>Genome assemblies of two species of porcelain crab, Petrolisthes cinctipes and Petrolisthes manimaculis (Anomura: Porcellanidae).</title>
        <authorList>
            <person name="Angst P."/>
        </authorList>
    </citation>
    <scope>NUCLEOTIDE SEQUENCE</scope>
    <source>
        <strain evidence="2">PB745_01</strain>
        <tissue evidence="2">Gill</tissue>
    </source>
</reference>
<dbReference type="Proteomes" id="UP001286313">
    <property type="component" value="Unassembled WGS sequence"/>
</dbReference>
<organism evidence="2 3">
    <name type="scientific">Petrolisthes cinctipes</name>
    <name type="common">Flat porcelain crab</name>
    <dbReference type="NCBI Taxonomy" id="88211"/>
    <lineage>
        <taxon>Eukaryota</taxon>
        <taxon>Metazoa</taxon>
        <taxon>Ecdysozoa</taxon>
        <taxon>Arthropoda</taxon>
        <taxon>Crustacea</taxon>
        <taxon>Multicrustacea</taxon>
        <taxon>Malacostraca</taxon>
        <taxon>Eumalacostraca</taxon>
        <taxon>Eucarida</taxon>
        <taxon>Decapoda</taxon>
        <taxon>Pleocyemata</taxon>
        <taxon>Anomura</taxon>
        <taxon>Galatheoidea</taxon>
        <taxon>Porcellanidae</taxon>
        <taxon>Petrolisthes</taxon>
    </lineage>
</organism>
<dbReference type="AlphaFoldDB" id="A0AAE1KJG9"/>
<sequence>MQKLEAEVAEGEIVGILALLEEMGVEMTGATDIKAEHYNSLWKQMTEKERELDILERYSEMLRELEEVRALVAYQEGVKQTVREERSVLLNLKERLFRESVKRHRKEISEKYSEEMVLLKKELEEVRSAKLAQLGILERVRSELEEKRQEEERLRQENKKEAKFAKECLKKVEKEALEMQLRAQEENSRLSEMLREAEARDKQLALPFASKAASPMDVDSISSNIERQVAHLSSANNKMFSSGLDTITEDLESVRGTVETFCANALQNQDAQIKEGIKKFGTLVDLSEKRASDMEESMLHIVETITSLNKETLSNIEKALKTVKDQFSCSGDEARDLAAMYAINRNQLVNLLNSTFSETNRLLSAIRSSINPDEEFLKNIHLSLEKVLCSLNGTLERLKISFESPMRDTPIRAFDGIIGENPNEIEIKASAQQLREDEEEDLNYLRNNMSILSTELSIIDRYLAGIRSQNARFTIAERQAQELRGILNRLNDDTAANLFK</sequence>
<gene>
    <name evidence="2" type="ORF">Pcinc_020683</name>
</gene>